<sequence length="135" mass="15295">MEGTVKERLKDFIKFVGISEREFCRRVGVGSAYIQSIRKSIMPDTLQQITIQFPRLNPLWLMMGEGEMLLPEEKPEAPEVAPSEILLKLLEDAREEKARLLSIIESQQRTIERLTELTKKADVHRGDTATSAAVG</sequence>
<evidence type="ECO:0000313" key="2">
    <source>
        <dbReference type="Proteomes" id="UP000244925"/>
    </source>
</evidence>
<gene>
    <name evidence="1" type="ORF">C5O25_01245</name>
</gene>
<organism evidence="1 2">
    <name type="scientific">Paramuribaculum intestinale</name>
    <dbReference type="NCBI Taxonomy" id="2094151"/>
    <lineage>
        <taxon>Bacteria</taxon>
        <taxon>Pseudomonadati</taxon>
        <taxon>Bacteroidota</taxon>
        <taxon>Bacteroidia</taxon>
        <taxon>Bacteroidales</taxon>
        <taxon>Muribaculaceae</taxon>
        <taxon>Paramuribaculum</taxon>
    </lineage>
</organism>
<dbReference type="EMBL" id="PUBV01000002">
    <property type="protein sequence ID" value="PWB09302.1"/>
    <property type="molecule type" value="Genomic_DNA"/>
</dbReference>
<dbReference type="Proteomes" id="UP000244925">
    <property type="component" value="Unassembled WGS sequence"/>
</dbReference>
<keyword evidence="2" id="KW-1185">Reference proteome</keyword>
<comment type="caution">
    <text evidence="1">The sequence shown here is derived from an EMBL/GenBank/DDBJ whole genome shotgun (WGS) entry which is preliminary data.</text>
</comment>
<dbReference type="GeneID" id="93425408"/>
<name>A0A2V1J030_9BACT</name>
<proteinExistence type="predicted"/>
<evidence type="ECO:0000313" key="1">
    <source>
        <dbReference type="EMBL" id="PWB09302.1"/>
    </source>
</evidence>
<reference evidence="2" key="1">
    <citation type="submission" date="2018-02" db="EMBL/GenBank/DDBJ databases">
        <authorList>
            <person name="Clavel T."/>
            <person name="Strowig T."/>
        </authorList>
    </citation>
    <scope>NUCLEOTIDE SEQUENCE [LARGE SCALE GENOMIC DNA]</scope>
    <source>
        <strain evidence="2">DSM 100764</strain>
    </source>
</reference>
<dbReference type="RefSeq" id="WP_107034924.1">
    <property type="nucleotide sequence ID" value="NZ_CAQEXJ010000003.1"/>
</dbReference>
<accession>A0A2V1J030</accession>
<protein>
    <recommendedName>
        <fullName evidence="3">XRE family transcriptional regulator</fullName>
    </recommendedName>
</protein>
<dbReference type="AlphaFoldDB" id="A0A2V1J030"/>
<evidence type="ECO:0008006" key="3">
    <source>
        <dbReference type="Google" id="ProtNLM"/>
    </source>
</evidence>